<accession>A0ABV9QJP3</accession>
<keyword evidence="1" id="KW-0378">Hydrolase</keyword>
<keyword evidence="2" id="KW-1185">Reference proteome</keyword>
<proteinExistence type="predicted"/>
<dbReference type="PROSITE" id="PS51273">
    <property type="entry name" value="GATASE_TYPE_1"/>
    <property type="match status" value="1"/>
</dbReference>
<reference evidence="2" key="1">
    <citation type="journal article" date="2019" name="Int. J. Syst. Evol. Microbiol.">
        <title>The Global Catalogue of Microorganisms (GCM) 10K type strain sequencing project: providing services to taxonomists for standard genome sequencing and annotation.</title>
        <authorList>
            <consortium name="The Broad Institute Genomics Platform"/>
            <consortium name="The Broad Institute Genome Sequencing Center for Infectious Disease"/>
            <person name="Wu L."/>
            <person name="Ma J."/>
        </authorList>
    </citation>
    <scope>NUCLEOTIDE SEQUENCE [LARGE SCALE GENOMIC DNA]</scope>
    <source>
        <strain evidence="2">CCUG 46385</strain>
    </source>
</reference>
<sequence length="237" mass="26668">MKKKPIIALTTEHHTSNNDKSVITNYPYIDSIVCAGGVPILLPLTDEEVSYEDVLSFVDGIVFIGGEDILPCYYGEDPIKGIGEISVVRDRSELALFHQAYQKKIPILGICRGLQFINVALGGSLYQDIDRQLENVNAHVSETTLEHGFHSILLHEGGFLHKLFETDRLLVNSYHHQAIKELAKGLKVAATSSDGLIEAIESCDEHPLIATQFHPERMIHARKEIRKIFEYFIEMTR</sequence>
<dbReference type="InterPro" id="IPR029062">
    <property type="entry name" value="Class_I_gatase-like"/>
</dbReference>
<dbReference type="Proteomes" id="UP001595916">
    <property type="component" value="Unassembled WGS sequence"/>
</dbReference>
<evidence type="ECO:0000313" key="1">
    <source>
        <dbReference type="EMBL" id="MFC4804575.1"/>
    </source>
</evidence>
<comment type="caution">
    <text evidence="1">The sequence shown here is derived from an EMBL/GenBank/DDBJ whole genome shotgun (WGS) entry which is preliminary data.</text>
</comment>
<evidence type="ECO:0000313" key="2">
    <source>
        <dbReference type="Proteomes" id="UP001595916"/>
    </source>
</evidence>
<dbReference type="Gene3D" id="3.40.50.880">
    <property type="match status" value="1"/>
</dbReference>
<dbReference type="SUPFAM" id="SSF52317">
    <property type="entry name" value="Class I glutamine amidotransferase-like"/>
    <property type="match status" value="1"/>
</dbReference>
<protein>
    <submittedName>
        <fullName evidence="1">Gamma-glutamyl-gamma-aminobutyrate hydrolase family protein</fullName>
    </submittedName>
</protein>
<name>A0ABV9QJP3_9FIRM</name>
<dbReference type="GO" id="GO:0016787">
    <property type="term" value="F:hydrolase activity"/>
    <property type="evidence" value="ECO:0007669"/>
    <property type="project" value="UniProtKB-KW"/>
</dbReference>
<dbReference type="InterPro" id="IPR044668">
    <property type="entry name" value="PuuD-like"/>
</dbReference>
<dbReference type="Pfam" id="PF07722">
    <property type="entry name" value="Peptidase_C26"/>
    <property type="match status" value="1"/>
</dbReference>
<organism evidence="1 2">
    <name type="scientific">Filifactor villosus</name>
    <dbReference type="NCBI Taxonomy" id="29374"/>
    <lineage>
        <taxon>Bacteria</taxon>
        <taxon>Bacillati</taxon>
        <taxon>Bacillota</taxon>
        <taxon>Clostridia</taxon>
        <taxon>Peptostreptococcales</taxon>
        <taxon>Filifactoraceae</taxon>
        <taxon>Filifactor</taxon>
    </lineage>
</organism>
<dbReference type="RefSeq" id="WP_379788086.1">
    <property type="nucleotide sequence ID" value="NZ_JBHSHL010000020.1"/>
</dbReference>
<gene>
    <name evidence="1" type="ORF">ACFO4R_05710</name>
</gene>
<dbReference type="InterPro" id="IPR011697">
    <property type="entry name" value="Peptidase_C26"/>
</dbReference>
<dbReference type="PANTHER" id="PTHR43235">
    <property type="entry name" value="GLUTAMINE AMIDOTRANSFERASE PB2B2.05-RELATED"/>
    <property type="match status" value="1"/>
</dbReference>
<dbReference type="PANTHER" id="PTHR43235:SF1">
    <property type="entry name" value="GLUTAMINE AMIDOTRANSFERASE PB2B2.05-RELATED"/>
    <property type="match status" value="1"/>
</dbReference>
<dbReference type="EMBL" id="JBHSHL010000020">
    <property type="protein sequence ID" value="MFC4804575.1"/>
    <property type="molecule type" value="Genomic_DNA"/>
</dbReference>
<dbReference type="CDD" id="cd01745">
    <property type="entry name" value="GATase1_2"/>
    <property type="match status" value="1"/>
</dbReference>